<feature type="compositionally biased region" description="Polar residues" evidence="2">
    <location>
        <begin position="81"/>
        <end position="91"/>
    </location>
</feature>
<feature type="region of interest" description="Disordered" evidence="2">
    <location>
        <begin position="401"/>
        <end position="423"/>
    </location>
</feature>
<keyword evidence="1" id="KW-0175">Coiled coil</keyword>
<dbReference type="HOGENOM" id="CLU_528986_0_0_1"/>
<gene>
    <name evidence="3" type="ORF">JL09_g1359</name>
</gene>
<protein>
    <recommendedName>
        <fullName evidence="5">Topoisomerase I damage affected protein 11</fullName>
    </recommendedName>
</protein>
<sequence length="515" mass="58013">MGNRLQDESNVPKLIAGNDLPITRENSPKSKNIGTVSKEPQLSFKTPDSRHTRNRNGSLVRSSTISSGSKSPVRGHLRSFSGASCNSTLSRSNSVRKGINLGLNVIGTSSLNDTTRDKEHTPRRQLFTTPLKQEGFTSISLSQYKSDSEPGARSSIETNNSDVSSIINSPTPSIPKSQAEENKIEDPLSDKFRLLASKEMELLEIKNQLNDLLKRKRESENDLKRLKLSIEKQLLRNLKQQNNEQSRHRIDQNIPKSPTSIHKRVMKPSSSTNDPLINYSGVDSSVQTNTNDTTLNDKYDKRQSWFSKPLSLFQQFDNLITKEFEKLQIPDEENEDLKLIDMSYNVNDKAADRDAQYSAPIRSLVSDTASSSADVMQSVSQHIWSFVNDVKSNLLIEEEPEHELPITSSPIKDESPGNDNPKVRIRTASISKRRSYSQHIQHKKRPSMNIVNDHIEVDKNAAKEVIRSISRNGNSEPEINDDKNTKELTTPEIEKNSLGDSIDESELWDNELLDI</sequence>
<reference evidence="4" key="1">
    <citation type="journal article" date="2014" name="Microb. Cell Fact.">
        <title>Exploiting Issatchenkia orientalis SD108 for succinic acid production.</title>
        <authorList>
            <person name="Xiao H."/>
            <person name="Shao Z."/>
            <person name="Jiang Y."/>
            <person name="Dole S."/>
            <person name="Zhao H."/>
        </authorList>
    </citation>
    <scope>NUCLEOTIDE SEQUENCE [LARGE SCALE GENOMIC DNA]</scope>
    <source>
        <strain evidence="4">SD108</strain>
    </source>
</reference>
<feature type="compositionally biased region" description="Polar residues" evidence="2">
    <location>
        <begin position="268"/>
        <end position="294"/>
    </location>
</feature>
<dbReference type="VEuPathDB" id="FungiDB:C5L36_0E03690"/>
<dbReference type="eggNOG" id="ENOG502SETW">
    <property type="taxonomic scope" value="Eukaryota"/>
</dbReference>
<feature type="compositionally biased region" description="Polar residues" evidence="2">
    <location>
        <begin position="126"/>
        <end position="145"/>
    </location>
</feature>
<feature type="region of interest" description="Disordered" evidence="2">
    <location>
        <begin position="112"/>
        <end position="184"/>
    </location>
</feature>
<dbReference type="Proteomes" id="UP000029867">
    <property type="component" value="Unassembled WGS sequence"/>
</dbReference>
<evidence type="ECO:0000256" key="2">
    <source>
        <dbReference type="SAM" id="MobiDB-lite"/>
    </source>
</evidence>
<evidence type="ECO:0000313" key="3">
    <source>
        <dbReference type="EMBL" id="KGK39529.1"/>
    </source>
</evidence>
<feature type="compositionally biased region" description="Low complexity" evidence="2">
    <location>
        <begin position="164"/>
        <end position="177"/>
    </location>
</feature>
<feature type="compositionally biased region" description="Polar residues" evidence="2">
    <location>
        <begin position="55"/>
        <end position="70"/>
    </location>
</feature>
<organism evidence="3 4">
    <name type="scientific">Pichia kudriavzevii</name>
    <name type="common">Yeast</name>
    <name type="synonym">Issatchenkia orientalis</name>
    <dbReference type="NCBI Taxonomy" id="4909"/>
    <lineage>
        <taxon>Eukaryota</taxon>
        <taxon>Fungi</taxon>
        <taxon>Dikarya</taxon>
        <taxon>Ascomycota</taxon>
        <taxon>Saccharomycotina</taxon>
        <taxon>Pichiomycetes</taxon>
        <taxon>Pichiales</taxon>
        <taxon>Pichiaceae</taxon>
        <taxon>Pichia</taxon>
    </lineage>
</organism>
<dbReference type="AlphaFoldDB" id="A0A099P5I6"/>
<proteinExistence type="predicted"/>
<comment type="caution">
    <text evidence="3">The sequence shown here is derived from an EMBL/GenBank/DDBJ whole genome shotgun (WGS) entry which is preliminary data.</text>
</comment>
<feature type="region of interest" description="Disordered" evidence="2">
    <location>
        <begin position="468"/>
        <end position="501"/>
    </location>
</feature>
<evidence type="ECO:0000313" key="4">
    <source>
        <dbReference type="Proteomes" id="UP000029867"/>
    </source>
</evidence>
<accession>A0A099P5I6</accession>
<evidence type="ECO:0008006" key="5">
    <source>
        <dbReference type="Google" id="ProtNLM"/>
    </source>
</evidence>
<feature type="coiled-coil region" evidence="1">
    <location>
        <begin position="195"/>
        <end position="236"/>
    </location>
</feature>
<feature type="region of interest" description="Disordered" evidence="2">
    <location>
        <begin position="240"/>
        <end position="294"/>
    </location>
</feature>
<feature type="compositionally biased region" description="Polar residues" evidence="2">
    <location>
        <begin position="29"/>
        <end position="46"/>
    </location>
</feature>
<feature type="region of interest" description="Disordered" evidence="2">
    <location>
        <begin position="1"/>
        <end position="91"/>
    </location>
</feature>
<evidence type="ECO:0000256" key="1">
    <source>
        <dbReference type="SAM" id="Coils"/>
    </source>
</evidence>
<dbReference type="EMBL" id="JQFK01000008">
    <property type="protein sequence ID" value="KGK39529.1"/>
    <property type="molecule type" value="Genomic_DNA"/>
</dbReference>
<name>A0A099P5I6_PICKU</name>